<reference evidence="1 2" key="1">
    <citation type="journal article" date="2008" name="J. Bacteriol.">
        <title>The complete genome sequence of Thermococcus onnurineus NA1 reveals a mixed heterotrophic and carboxydotrophic metabolism.</title>
        <authorList>
            <person name="Lee H.S."/>
            <person name="Kang S.G."/>
            <person name="Bae S.S."/>
            <person name="Lim J.K."/>
            <person name="Cho Y."/>
            <person name="Kim Y.J."/>
            <person name="Jeon J.H."/>
            <person name="Cha S.S."/>
            <person name="Kwon K.K."/>
            <person name="Kim H.T."/>
            <person name="Park C.J."/>
            <person name="Lee H.W."/>
            <person name="Kim S.I."/>
            <person name="Chun J."/>
            <person name="Colwell R.R."/>
            <person name="Kim S.J."/>
            <person name="Lee J.H."/>
        </authorList>
    </citation>
    <scope>NUCLEOTIDE SEQUENCE [LARGE SCALE GENOMIC DNA]</scope>
    <source>
        <strain evidence="1 2">NA1</strain>
    </source>
</reference>
<proteinExistence type="predicted"/>
<dbReference type="HOGENOM" id="CLU_3283063_0_0_2"/>
<dbReference type="Proteomes" id="UP000002727">
    <property type="component" value="Chromosome"/>
</dbReference>
<dbReference type="KEGG" id="ton:TON_0292"/>
<dbReference type="AlphaFoldDB" id="B6YT91"/>
<name>B6YT91_THEON</name>
<sequence>MNSGDAQYVLLNVARESESVAFVVYEYPTGFSGGLVGIAM</sequence>
<accession>B6YT91</accession>
<keyword evidence="2" id="KW-1185">Reference proteome</keyword>
<dbReference type="EMBL" id="CP000855">
    <property type="protein sequence ID" value="ACJ15778.1"/>
    <property type="molecule type" value="Genomic_DNA"/>
</dbReference>
<gene>
    <name evidence="1" type="ordered locus">TON_0292</name>
</gene>
<evidence type="ECO:0000313" key="1">
    <source>
        <dbReference type="EMBL" id="ACJ15778.1"/>
    </source>
</evidence>
<protein>
    <submittedName>
        <fullName evidence="1">Uncharacterized protein</fullName>
    </submittedName>
</protein>
<organism evidence="1 2">
    <name type="scientific">Thermococcus onnurineus (strain NA1)</name>
    <dbReference type="NCBI Taxonomy" id="523850"/>
    <lineage>
        <taxon>Archaea</taxon>
        <taxon>Methanobacteriati</taxon>
        <taxon>Methanobacteriota</taxon>
        <taxon>Thermococci</taxon>
        <taxon>Thermococcales</taxon>
        <taxon>Thermococcaceae</taxon>
        <taxon>Thermococcus</taxon>
    </lineage>
</organism>
<evidence type="ECO:0000313" key="2">
    <source>
        <dbReference type="Proteomes" id="UP000002727"/>
    </source>
</evidence>